<accession>A0A3A8MJH4</accession>
<evidence type="ECO:0000313" key="5">
    <source>
        <dbReference type="Proteomes" id="UP000273405"/>
    </source>
</evidence>
<feature type="transmembrane region" description="Helical" evidence="2">
    <location>
        <begin position="107"/>
        <end position="129"/>
    </location>
</feature>
<gene>
    <name evidence="4" type="ORF">D7X12_37960</name>
</gene>
<protein>
    <submittedName>
        <fullName evidence="4">DUF4328 domain-containing protein</fullName>
    </submittedName>
</protein>
<keyword evidence="2" id="KW-0472">Membrane</keyword>
<dbReference type="EMBL" id="RAWG01000436">
    <property type="protein sequence ID" value="RKH31890.1"/>
    <property type="molecule type" value="Genomic_DNA"/>
</dbReference>
<sequence>MADTSPTTTDLRPTCPRHPDRAALTACERCGSYACSDCAGSNGRCEECRSQVAAVPSSAARARWTSILLLVSGGSAVINLLFSAALLLTDVEEHPSFSEVFDTLTPLTYTIAFVDYFSYRLAPVAFLMWEYRVVRQLGVLGLDVGATPGWAIGWWFIPFANLVKPFRIIQRTVKTLGLESLIPLAHLGSWWATHSGRPEDGAPNQERCRSASRKNWVSE</sequence>
<reference evidence="5" key="1">
    <citation type="submission" date="2018-09" db="EMBL/GenBank/DDBJ databases">
        <authorList>
            <person name="Livingstone P.G."/>
            <person name="Whitworth D.E."/>
        </authorList>
    </citation>
    <scope>NUCLEOTIDE SEQUENCE [LARGE SCALE GENOMIC DNA]</scope>
    <source>
        <strain evidence="5">CA040B</strain>
    </source>
</reference>
<organism evidence="4 5">
    <name type="scientific">Corallococcus sicarius</name>
    <dbReference type="NCBI Taxonomy" id="2316726"/>
    <lineage>
        <taxon>Bacteria</taxon>
        <taxon>Pseudomonadati</taxon>
        <taxon>Myxococcota</taxon>
        <taxon>Myxococcia</taxon>
        <taxon>Myxococcales</taxon>
        <taxon>Cystobacterineae</taxon>
        <taxon>Myxococcaceae</taxon>
        <taxon>Corallococcus</taxon>
    </lineage>
</organism>
<feature type="domain" description="DUF4328" evidence="3">
    <location>
        <begin position="99"/>
        <end position="191"/>
    </location>
</feature>
<evidence type="ECO:0000313" key="4">
    <source>
        <dbReference type="EMBL" id="RKH31890.1"/>
    </source>
</evidence>
<dbReference type="InterPro" id="IPR025565">
    <property type="entry name" value="DUF4328"/>
</dbReference>
<keyword evidence="2" id="KW-0812">Transmembrane</keyword>
<evidence type="ECO:0000256" key="2">
    <source>
        <dbReference type="SAM" id="Phobius"/>
    </source>
</evidence>
<keyword evidence="2" id="KW-1133">Transmembrane helix</keyword>
<name>A0A3A8MJH4_9BACT</name>
<dbReference type="Pfam" id="PF14219">
    <property type="entry name" value="DUF4328"/>
    <property type="match status" value="1"/>
</dbReference>
<proteinExistence type="predicted"/>
<dbReference type="CDD" id="cd19756">
    <property type="entry name" value="Bbox2"/>
    <property type="match status" value="1"/>
</dbReference>
<dbReference type="AlphaFoldDB" id="A0A3A8MJH4"/>
<dbReference type="Proteomes" id="UP000273405">
    <property type="component" value="Unassembled WGS sequence"/>
</dbReference>
<feature type="region of interest" description="Disordered" evidence="1">
    <location>
        <begin position="196"/>
        <end position="219"/>
    </location>
</feature>
<evidence type="ECO:0000259" key="3">
    <source>
        <dbReference type="Pfam" id="PF14219"/>
    </source>
</evidence>
<keyword evidence="5" id="KW-1185">Reference proteome</keyword>
<evidence type="ECO:0000256" key="1">
    <source>
        <dbReference type="SAM" id="MobiDB-lite"/>
    </source>
</evidence>
<comment type="caution">
    <text evidence="4">The sequence shown here is derived from an EMBL/GenBank/DDBJ whole genome shotgun (WGS) entry which is preliminary data.</text>
</comment>
<feature type="transmembrane region" description="Helical" evidence="2">
    <location>
        <begin position="67"/>
        <end position="87"/>
    </location>
</feature>